<dbReference type="NCBIfam" id="TIGR00426">
    <property type="entry name" value="competence protein ComEA helix-hairpin-helix repeat region"/>
    <property type="match status" value="1"/>
</dbReference>
<dbReference type="InterPro" id="IPR051675">
    <property type="entry name" value="Endo/Exo/Phosphatase_dom_1"/>
</dbReference>
<feature type="chain" id="PRO_5047430926" evidence="1">
    <location>
        <begin position="29"/>
        <end position="122"/>
    </location>
</feature>
<keyword evidence="3" id="KW-1185">Reference proteome</keyword>
<sequence length="122" mass="13790">MLLMIKNKLKYTTRILIFAIGFTHTAFAQSDQLKVANVQPQNATKLVINKIDKRQLIDEKVNINTASEEELAEKLSGVGLKKAQLIVLHRKKFGGFKSIEHLQDVPGIGLGFIEKNREKLTY</sequence>
<dbReference type="InterPro" id="IPR004509">
    <property type="entry name" value="Competence_ComEA_HhH"/>
</dbReference>
<organism evidence="2 3">
    <name type="scientific">Arsenophonus apicola</name>
    <dbReference type="NCBI Taxonomy" id="2879119"/>
    <lineage>
        <taxon>Bacteria</taxon>
        <taxon>Pseudomonadati</taxon>
        <taxon>Pseudomonadota</taxon>
        <taxon>Gammaproteobacteria</taxon>
        <taxon>Enterobacterales</taxon>
        <taxon>Morganellaceae</taxon>
        <taxon>Arsenophonus</taxon>
    </lineage>
</organism>
<dbReference type="PANTHER" id="PTHR21180:SF32">
    <property type="entry name" value="ENDONUCLEASE_EXONUCLEASE_PHOSPHATASE FAMILY DOMAIN-CONTAINING PROTEIN 1"/>
    <property type="match status" value="1"/>
</dbReference>
<gene>
    <name evidence="2" type="ORF">QG404_04430</name>
</gene>
<proteinExistence type="predicted"/>
<dbReference type="SUPFAM" id="SSF47781">
    <property type="entry name" value="RuvA domain 2-like"/>
    <property type="match status" value="1"/>
</dbReference>
<dbReference type="EMBL" id="CP123759">
    <property type="protein sequence ID" value="WGO84149.1"/>
    <property type="molecule type" value="Genomic_DNA"/>
</dbReference>
<feature type="signal peptide" evidence="1">
    <location>
        <begin position="1"/>
        <end position="28"/>
    </location>
</feature>
<protein>
    <submittedName>
        <fullName evidence="2">Helix-hairpin-helix domain-containing protein</fullName>
    </submittedName>
</protein>
<dbReference type="InterPro" id="IPR010994">
    <property type="entry name" value="RuvA_2-like"/>
</dbReference>
<dbReference type="Pfam" id="PF12836">
    <property type="entry name" value="HHH_3"/>
    <property type="match status" value="1"/>
</dbReference>
<dbReference type="Gene3D" id="1.10.150.280">
    <property type="entry name" value="AF1531-like domain"/>
    <property type="match status" value="1"/>
</dbReference>
<evidence type="ECO:0000313" key="2">
    <source>
        <dbReference type="EMBL" id="WGO84149.1"/>
    </source>
</evidence>
<dbReference type="Proteomes" id="UP001231859">
    <property type="component" value="Chromosome"/>
</dbReference>
<keyword evidence="1" id="KW-0732">Signal</keyword>
<dbReference type="RefSeq" id="WP_280939173.1">
    <property type="nucleotide sequence ID" value="NZ_CP123759.1"/>
</dbReference>
<accession>A0ABY8P4N8</accession>
<dbReference type="PANTHER" id="PTHR21180">
    <property type="entry name" value="ENDONUCLEASE/EXONUCLEASE/PHOSPHATASE FAMILY DOMAIN-CONTAINING PROTEIN 1"/>
    <property type="match status" value="1"/>
</dbReference>
<name>A0ABY8P4N8_9GAMM</name>
<reference evidence="2 3" key="1">
    <citation type="submission" date="2023-04" db="EMBL/GenBank/DDBJ databases">
        <title>Genome dynamics across the evolutionary transition to endosymbiosis.</title>
        <authorList>
            <person name="Siozios S."/>
            <person name="Nadal-Jimenez P."/>
            <person name="Azagi T."/>
            <person name="Sprong H."/>
            <person name="Frost C.L."/>
            <person name="Parratt S.R."/>
            <person name="Taylor G."/>
            <person name="Brettell L."/>
            <person name="Lew K.C."/>
            <person name="Croft L."/>
            <person name="King K.C."/>
            <person name="Brockhurst M.A."/>
            <person name="Hypsa V."/>
            <person name="Novakova E."/>
            <person name="Darby A.C."/>
            <person name="Hurst G.D.D."/>
        </authorList>
    </citation>
    <scope>NUCLEOTIDE SEQUENCE [LARGE SCALE GENOMIC DNA]</scope>
    <source>
        <strain evidence="3">aApi_AU</strain>
    </source>
</reference>
<evidence type="ECO:0000256" key="1">
    <source>
        <dbReference type="SAM" id="SignalP"/>
    </source>
</evidence>
<evidence type="ECO:0000313" key="3">
    <source>
        <dbReference type="Proteomes" id="UP001231859"/>
    </source>
</evidence>